<reference evidence="1" key="2">
    <citation type="journal article" date="2015" name="Data Brief">
        <title>Shoot transcriptome of the giant reed, Arundo donax.</title>
        <authorList>
            <person name="Barrero R.A."/>
            <person name="Guerrero F.D."/>
            <person name="Moolhuijzen P."/>
            <person name="Goolsby J.A."/>
            <person name="Tidwell J."/>
            <person name="Bellgard S.E."/>
            <person name="Bellgard M.I."/>
        </authorList>
    </citation>
    <scope>NUCLEOTIDE SEQUENCE</scope>
    <source>
        <tissue evidence="1">Shoot tissue taken approximately 20 cm above the soil surface</tissue>
    </source>
</reference>
<name>A0A0A9AN37_ARUDO</name>
<sequence>MHLRTLGCAWLVLMVFVDCPWTSTYCLLWHCFRFQCPA</sequence>
<dbReference type="EMBL" id="GBRH01246602">
    <property type="protein sequence ID" value="JAD51293.1"/>
    <property type="molecule type" value="Transcribed_RNA"/>
</dbReference>
<protein>
    <submittedName>
        <fullName evidence="1">Uncharacterized protein</fullName>
    </submittedName>
</protein>
<dbReference type="AlphaFoldDB" id="A0A0A9AN37"/>
<proteinExistence type="predicted"/>
<reference evidence="1" key="1">
    <citation type="submission" date="2014-09" db="EMBL/GenBank/DDBJ databases">
        <authorList>
            <person name="Magalhaes I.L.F."/>
            <person name="Oliveira U."/>
            <person name="Santos F.R."/>
            <person name="Vidigal T.H.D.A."/>
            <person name="Brescovit A.D."/>
            <person name="Santos A.J."/>
        </authorList>
    </citation>
    <scope>NUCLEOTIDE SEQUENCE</scope>
    <source>
        <tissue evidence="1">Shoot tissue taken approximately 20 cm above the soil surface</tissue>
    </source>
</reference>
<evidence type="ECO:0000313" key="1">
    <source>
        <dbReference type="EMBL" id="JAD51293.1"/>
    </source>
</evidence>
<accession>A0A0A9AN37</accession>
<organism evidence="1">
    <name type="scientific">Arundo donax</name>
    <name type="common">Giant reed</name>
    <name type="synonym">Donax arundinaceus</name>
    <dbReference type="NCBI Taxonomy" id="35708"/>
    <lineage>
        <taxon>Eukaryota</taxon>
        <taxon>Viridiplantae</taxon>
        <taxon>Streptophyta</taxon>
        <taxon>Embryophyta</taxon>
        <taxon>Tracheophyta</taxon>
        <taxon>Spermatophyta</taxon>
        <taxon>Magnoliopsida</taxon>
        <taxon>Liliopsida</taxon>
        <taxon>Poales</taxon>
        <taxon>Poaceae</taxon>
        <taxon>PACMAD clade</taxon>
        <taxon>Arundinoideae</taxon>
        <taxon>Arundineae</taxon>
        <taxon>Arundo</taxon>
    </lineage>
</organism>